<comment type="caution">
    <text evidence="1">The sequence shown here is derived from an EMBL/GenBank/DDBJ whole genome shotgun (WGS) entry which is preliminary data.</text>
</comment>
<dbReference type="EMBL" id="AKWR02000163">
    <property type="protein sequence ID" value="EMJ35641.1"/>
    <property type="molecule type" value="Genomic_DNA"/>
</dbReference>
<proteinExistence type="predicted"/>
<dbReference type="AlphaFoldDB" id="A0A0F6IC66"/>
<evidence type="ECO:0000313" key="2">
    <source>
        <dbReference type="Proteomes" id="UP000012164"/>
    </source>
</evidence>
<gene>
    <name evidence="1" type="ORF">LEP1GSC079_3877</name>
</gene>
<sequence length="40" mass="4741">MSDDSSVIPKKDSIMSFQITQTYKELMNNIRYTNNIARMR</sequence>
<accession>A0A0F6IC66</accession>
<organism evidence="1 2">
    <name type="scientific">Leptospira interrogans str. FPW1039</name>
    <dbReference type="NCBI Taxonomy" id="1193040"/>
    <lineage>
        <taxon>Bacteria</taxon>
        <taxon>Pseudomonadati</taxon>
        <taxon>Spirochaetota</taxon>
        <taxon>Spirochaetia</taxon>
        <taxon>Leptospirales</taxon>
        <taxon>Leptospiraceae</taxon>
        <taxon>Leptospira</taxon>
    </lineage>
</organism>
<name>A0A0F6IC66_LEPIR</name>
<dbReference type="Proteomes" id="UP000012164">
    <property type="component" value="Unassembled WGS sequence"/>
</dbReference>
<protein>
    <submittedName>
        <fullName evidence="1">Uncharacterized protein</fullName>
    </submittedName>
</protein>
<reference evidence="1 2" key="1">
    <citation type="submission" date="2013-01" db="EMBL/GenBank/DDBJ databases">
        <authorList>
            <person name="Harkins D.M."/>
            <person name="Durkin A.S."/>
            <person name="Brinkac L.M."/>
            <person name="Haft D.H."/>
            <person name="Selengut J.D."/>
            <person name="Sanka R."/>
            <person name="DePew J."/>
            <person name="Purushe J."/>
            <person name="Peacock S.J."/>
            <person name="Thaipadungpanit J."/>
            <person name="Wuthiekanun V.W."/>
            <person name="Day N.P."/>
            <person name="Vinetz J.M."/>
            <person name="Sutton G.G."/>
            <person name="Nierman W.C."/>
            <person name="Fouts D.E."/>
        </authorList>
    </citation>
    <scope>NUCLEOTIDE SEQUENCE [LARGE SCALE GENOMIC DNA]</scope>
    <source>
        <strain evidence="1 2">FPW1039</strain>
    </source>
</reference>
<evidence type="ECO:0000313" key="1">
    <source>
        <dbReference type="EMBL" id="EMJ35641.1"/>
    </source>
</evidence>